<dbReference type="EMBL" id="LAZR01000229">
    <property type="protein sequence ID" value="KKN80533.1"/>
    <property type="molecule type" value="Genomic_DNA"/>
</dbReference>
<gene>
    <name evidence="3" type="ORF">LCGC14_0328530</name>
</gene>
<feature type="domain" description="CBS" evidence="2">
    <location>
        <begin position="76"/>
        <end position="131"/>
    </location>
</feature>
<dbReference type="CDD" id="cd04623">
    <property type="entry name" value="CBS_pair_bac_euk"/>
    <property type="match status" value="1"/>
</dbReference>
<proteinExistence type="predicted"/>
<dbReference type="PANTHER" id="PTHR43080">
    <property type="entry name" value="CBS DOMAIN-CONTAINING PROTEIN CBSX3, MITOCHONDRIAL"/>
    <property type="match status" value="1"/>
</dbReference>
<dbReference type="InterPro" id="IPR044725">
    <property type="entry name" value="CBSX3_CBS_dom"/>
</dbReference>
<dbReference type="InterPro" id="IPR046342">
    <property type="entry name" value="CBS_dom_sf"/>
</dbReference>
<sequence>MSVRQILEEKGREVVTLRPEATLEEAVQVLAGKKIGAIVLVDAKGAVAGIVSERDIVRLIGTSGVASISQSVRDVMTMAVTTCTESTSINEAMELMTHGRFRHLPVCEEDKLVGIISIGDVVKRRIEEVEREANEMREYIAAG</sequence>
<name>A0A0F9WP99_9ZZZZ</name>
<dbReference type="InterPro" id="IPR051257">
    <property type="entry name" value="Diverse_CBS-Domain"/>
</dbReference>
<organism evidence="3">
    <name type="scientific">marine sediment metagenome</name>
    <dbReference type="NCBI Taxonomy" id="412755"/>
    <lineage>
        <taxon>unclassified sequences</taxon>
        <taxon>metagenomes</taxon>
        <taxon>ecological metagenomes</taxon>
    </lineage>
</organism>
<evidence type="ECO:0000256" key="1">
    <source>
        <dbReference type="ARBA" id="ARBA00023122"/>
    </source>
</evidence>
<keyword evidence="1" id="KW-0129">CBS domain</keyword>
<reference evidence="3" key="1">
    <citation type="journal article" date="2015" name="Nature">
        <title>Complex archaea that bridge the gap between prokaryotes and eukaryotes.</title>
        <authorList>
            <person name="Spang A."/>
            <person name="Saw J.H."/>
            <person name="Jorgensen S.L."/>
            <person name="Zaremba-Niedzwiedzka K."/>
            <person name="Martijn J."/>
            <person name="Lind A.E."/>
            <person name="van Eijk R."/>
            <person name="Schleper C."/>
            <person name="Guy L."/>
            <person name="Ettema T.J."/>
        </authorList>
    </citation>
    <scope>NUCLEOTIDE SEQUENCE</scope>
</reference>
<protein>
    <recommendedName>
        <fullName evidence="2">CBS domain-containing protein</fullName>
    </recommendedName>
</protein>
<accession>A0A0F9WP99</accession>
<comment type="caution">
    <text evidence="3">The sequence shown here is derived from an EMBL/GenBank/DDBJ whole genome shotgun (WGS) entry which is preliminary data.</text>
</comment>
<dbReference type="Gene3D" id="3.10.580.10">
    <property type="entry name" value="CBS-domain"/>
    <property type="match status" value="1"/>
</dbReference>
<dbReference type="Pfam" id="PF00571">
    <property type="entry name" value="CBS"/>
    <property type="match status" value="2"/>
</dbReference>
<dbReference type="AlphaFoldDB" id="A0A0F9WP99"/>
<dbReference type="PROSITE" id="PS51371">
    <property type="entry name" value="CBS"/>
    <property type="match status" value="2"/>
</dbReference>
<evidence type="ECO:0000259" key="2">
    <source>
        <dbReference type="PROSITE" id="PS51371"/>
    </source>
</evidence>
<dbReference type="SMART" id="SM00116">
    <property type="entry name" value="CBS"/>
    <property type="match status" value="2"/>
</dbReference>
<dbReference type="SUPFAM" id="SSF54631">
    <property type="entry name" value="CBS-domain pair"/>
    <property type="match status" value="1"/>
</dbReference>
<dbReference type="InterPro" id="IPR000644">
    <property type="entry name" value="CBS_dom"/>
</dbReference>
<feature type="domain" description="CBS" evidence="2">
    <location>
        <begin position="10"/>
        <end position="67"/>
    </location>
</feature>
<dbReference type="PANTHER" id="PTHR43080:SF2">
    <property type="entry name" value="CBS DOMAIN-CONTAINING PROTEIN"/>
    <property type="match status" value="1"/>
</dbReference>
<evidence type="ECO:0000313" key="3">
    <source>
        <dbReference type="EMBL" id="KKN80533.1"/>
    </source>
</evidence>